<dbReference type="OrthoDB" id="7872031at2"/>
<dbReference type="EMBL" id="NQWI01000268">
    <property type="protein sequence ID" value="PDV98538.1"/>
    <property type="molecule type" value="Genomic_DNA"/>
</dbReference>
<comment type="caution">
    <text evidence="1">The sequence shown here is derived from an EMBL/GenBank/DDBJ whole genome shotgun (WGS) entry which is preliminary data.</text>
</comment>
<dbReference type="InterPro" id="IPR007804">
    <property type="entry name" value="GvpG"/>
</dbReference>
<dbReference type="Proteomes" id="UP000220527">
    <property type="component" value="Unassembled WGS sequence"/>
</dbReference>
<evidence type="ECO:0000313" key="1">
    <source>
        <dbReference type="EMBL" id="PDV98538.1"/>
    </source>
</evidence>
<gene>
    <name evidence="1" type="ORF">CJ255_21905</name>
</gene>
<dbReference type="Pfam" id="PF05120">
    <property type="entry name" value="GvpG"/>
    <property type="match status" value="1"/>
</dbReference>
<evidence type="ECO:0008006" key="3">
    <source>
        <dbReference type="Google" id="ProtNLM"/>
    </source>
</evidence>
<protein>
    <recommendedName>
        <fullName evidence="3">Gas vesicle protein</fullName>
    </recommendedName>
</protein>
<dbReference type="AlphaFoldDB" id="A0A2A6RD95"/>
<organism evidence="1 2">
    <name type="scientific">Candidatus Viridilinea mediisalina</name>
    <dbReference type="NCBI Taxonomy" id="2024553"/>
    <lineage>
        <taxon>Bacteria</taxon>
        <taxon>Bacillati</taxon>
        <taxon>Chloroflexota</taxon>
        <taxon>Chloroflexia</taxon>
        <taxon>Chloroflexales</taxon>
        <taxon>Chloroflexineae</taxon>
        <taxon>Oscillochloridaceae</taxon>
        <taxon>Candidatus Viridilinea</taxon>
    </lineage>
</organism>
<dbReference type="RefSeq" id="WP_097646188.1">
    <property type="nucleotide sequence ID" value="NZ_NQWI01000268.1"/>
</dbReference>
<keyword evidence="2" id="KW-1185">Reference proteome</keyword>
<proteinExistence type="predicted"/>
<evidence type="ECO:0000313" key="2">
    <source>
        <dbReference type="Proteomes" id="UP000220527"/>
    </source>
</evidence>
<sequence length="81" mass="9268">MGLLNLLALPLTAPIDSVVWVAEKILDQAEHELYSPERIRQKLAELELALDLGQIDEATYEAAEEVLIDRLREARARMRNR</sequence>
<name>A0A2A6RD95_9CHLR</name>
<reference evidence="2" key="1">
    <citation type="submission" date="2017-08" db="EMBL/GenBank/DDBJ databases">
        <authorList>
            <person name="Grouzdev D.S."/>
            <person name="Gaisin V.A."/>
            <person name="Rysina M.S."/>
            <person name="Gorlenko V.M."/>
        </authorList>
    </citation>
    <scope>NUCLEOTIDE SEQUENCE [LARGE SCALE GENOMIC DNA]</scope>
    <source>
        <strain evidence="2">Kir15-3F</strain>
    </source>
</reference>
<accession>A0A2A6RD95</accession>